<gene>
    <name evidence="1" type="ORF">G436_3820</name>
</gene>
<proteinExistence type="predicted"/>
<evidence type="ECO:0000313" key="1">
    <source>
        <dbReference type="EMBL" id="ALE40966.1"/>
    </source>
</evidence>
<dbReference type="Proteomes" id="UP000056502">
    <property type="component" value="Chromosome I"/>
</dbReference>
<protein>
    <submittedName>
        <fullName evidence="1">Uncharacterized protein</fullName>
    </submittedName>
</protein>
<dbReference type="PATRIC" id="fig|1279460.3.peg.3899"/>
<dbReference type="AntiFam" id="ANF00051">
    <property type="entry name" value="Translation of DNA tandem repeat"/>
</dbReference>
<organism evidence="1">
    <name type="scientific">Leptospira interrogans serovar Hardjo str. Norma</name>
    <dbReference type="NCBI Taxonomy" id="1279460"/>
    <lineage>
        <taxon>Bacteria</taxon>
        <taxon>Pseudomonadati</taxon>
        <taxon>Spirochaetota</taxon>
        <taxon>Spirochaetia</taxon>
        <taxon>Leptospirales</taxon>
        <taxon>Leptospiraceae</taxon>
        <taxon>Leptospira</taxon>
    </lineage>
</organism>
<evidence type="ECO:0000313" key="2">
    <source>
        <dbReference type="Proteomes" id="UP000056502"/>
    </source>
</evidence>
<reference evidence="1 2" key="1">
    <citation type="journal article" date="2015" name="Genome Announc.">
        <title>Whole-Genome Sequence of Leptospira interrogans Serovar Hardjo Subtype Hardjoprajitno Strain Norma, Isolated from Cattle in a Leptospirosis Outbreak in Brazil.</title>
        <authorList>
            <person name="Cosate M.R."/>
            <person name="Soares S.C."/>
            <person name="Mendes T.A."/>
            <person name="Raittz R.T."/>
            <person name="Moreira E.C."/>
            <person name="Leite R."/>
            <person name="Fernandes G.R."/>
            <person name="Haddad J.P."/>
            <person name="Ortega J.M."/>
        </authorList>
    </citation>
    <scope>NUCLEOTIDE SEQUENCE [LARGE SCALE GENOMIC DNA]</scope>
    <source>
        <strain evidence="1 2">Norma</strain>
    </source>
</reference>
<name>A0A0M5L906_LEPIR</name>
<dbReference type="EMBL" id="CP012603">
    <property type="protein sequence ID" value="ALE40966.1"/>
    <property type="molecule type" value="Genomic_DNA"/>
</dbReference>
<accession>A0A0M5L906</accession>
<dbReference type="AlphaFoldDB" id="A0A0M5L906"/>
<sequence>MMWNLLQITISRTNSKIVRTHTFRKFLFVAELTLKWV</sequence>